<feature type="region of interest" description="Disordered" evidence="1">
    <location>
        <begin position="79"/>
        <end position="116"/>
    </location>
</feature>
<sequence length="334" mass="36619">MALVSRPVEVPVPCPSPARVGSTGTIHYLLQKERPRMDHPQSYYSRSSTPTTRQAREFVQVCREVVSVSCGQPLLSYKPKRSKSALSSSSKAGKTTESKQSSTKTTPESSTRSVSTRVVANAIRLAEANEGLPIVDLRSDSFSRRSLQSTRAKIVEVSDSSKGLSQCGGSEPPLMVERRSAPGSICPEHAHEENVQHGIHPVYQASNGSRSGSGRPIPDEYHKALIPFLRAESEASAKILKRRPSCNASKKGMHRRSTSLGSSSVCGRVTASDEKAWQSYSRDSYPPFSTSKRHSYFRLPSGKRSCNYTMVVVNPETRVKWIMPGFADFVSALE</sequence>
<keyword evidence="3" id="KW-1185">Reference proteome</keyword>
<dbReference type="EMBL" id="JBJQOH010000003">
    <property type="protein sequence ID" value="KAL3693315.1"/>
    <property type="molecule type" value="Genomic_DNA"/>
</dbReference>
<dbReference type="Proteomes" id="UP001633002">
    <property type="component" value="Unassembled WGS sequence"/>
</dbReference>
<protein>
    <submittedName>
        <fullName evidence="2">Uncharacterized protein</fullName>
    </submittedName>
</protein>
<evidence type="ECO:0000313" key="3">
    <source>
        <dbReference type="Proteomes" id="UP001633002"/>
    </source>
</evidence>
<feature type="compositionally biased region" description="Low complexity" evidence="1">
    <location>
        <begin position="40"/>
        <end position="51"/>
    </location>
</feature>
<comment type="caution">
    <text evidence="2">The sequence shown here is derived from an EMBL/GenBank/DDBJ whole genome shotgun (WGS) entry which is preliminary data.</text>
</comment>
<evidence type="ECO:0000313" key="2">
    <source>
        <dbReference type="EMBL" id="KAL3693315.1"/>
    </source>
</evidence>
<organism evidence="2 3">
    <name type="scientific">Riccia sorocarpa</name>
    <dbReference type="NCBI Taxonomy" id="122646"/>
    <lineage>
        <taxon>Eukaryota</taxon>
        <taxon>Viridiplantae</taxon>
        <taxon>Streptophyta</taxon>
        <taxon>Embryophyta</taxon>
        <taxon>Marchantiophyta</taxon>
        <taxon>Marchantiopsida</taxon>
        <taxon>Marchantiidae</taxon>
        <taxon>Marchantiales</taxon>
        <taxon>Ricciaceae</taxon>
        <taxon>Riccia</taxon>
    </lineage>
</organism>
<dbReference type="AlphaFoldDB" id="A0ABD3HP31"/>
<name>A0ABD3HP31_9MARC</name>
<evidence type="ECO:0000256" key="1">
    <source>
        <dbReference type="SAM" id="MobiDB-lite"/>
    </source>
</evidence>
<feature type="region of interest" description="Disordered" evidence="1">
    <location>
        <begin position="32"/>
        <end position="51"/>
    </location>
</feature>
<accession>A0ABD3HP31</accession>
<feature type="compositionally biased region" description="Low complexity" evidence="1">
    <location>
        <begin position="84"/>
        <end position="116"/>
    </location>
</feature>
<gene>
    <name evidence="2" type="ORF">R1sor_006966</name>
</gene>
<proteinExistence type="predicted"/>
<feature type="region of interest" description="Disordered" evidence="1">
    <location>
        <begin position="246"/>
        <end position="265"/>
    </location>
</feature>
<reference evidence="2 3" key="1">
    <citation type="submission" date="2024-09" db="EMBL/GenBank/DDBJ databases">
        <title>Chromosome-scale assembly of Riccia sorocarpa.</title>
        <authorList>
            <person name="Paukszto L."/>
        </authorList>
    </citation>
    <scope>NUCLEOTIDE SEQUENCE [LARGE SCALE GENOMIC DNA]</scope>
    <source>
        <strain evidence="2">LP-2024</strain>
        <tissue evidence="2">Aerial parts of the thallus</tissue>
    </source>
</reference>